<dbReference type="InterPro" id="IPR052895">
    <property type="entry name" value="HetReg/Transcr_Mod"/>
</dbReference>
<dbReference type="PROSITE" id="PS50020">
    <property type="entry name" value="WW_DOMAIN_2"/>
    <property type="match status" value="1"/>
</dbReference>
<dbReference type="AlphaFoldDB" id="A0A6A6ETX9"/>
<dbReference type="Proteomes" id="UP000800200">
    <property type="component" value="Unassembled WGS sequence"/>
</dbReference>
<evidence type="ECO:0000313" key="2">
    <source>
        <dbReference type="EMBL" id="KAF2194462.1"/>
    </source>
</evidence>
<keyword evidence="3" id="KW-1185">Reference proteome</keyword>
<sequence length="293" mass="33299">ASYKYQSLNKAVGDIRPLTLLPGHVSNPIHSILTHVPLLIANASPSQRMMKKEIKETLPPDWKYFLNLEGGFIFTHDTSNFASWPHPNENFDHSQYEGYEDVFDLEFQPEYDTLSYTWGAVKEAKEAFVSSGQSQSRQPSSITLALGKSSIQPYHISGTKITHILWFGSICINQADEIECKEHTKRMQCIYFLVRGVVVWLGPRSDNNTAALQILACIGVQLECSQDNWLLPPPGCKYLDWHLRACSLPLGQKPLGPVEQVVQILNRDRFDRVWTMQEIVLANWNPIMCCGYD</sequence>
<dbReference type="InterPro" id="IPR001202">
    <property type="entry name" value="WW_dom"/>
</dbReference>
<dbReference type="Pfam" id="PF06985">
    <property type="entry name" value="HET"/>
    <property type="match status" value="1"/>
</dbReference>
<dbReference type="EMBL" id="ML994611">
    <property type="protein sequence ID" value="KAF2194462.1"/>
    <property type="molecule type" value="Genomic_DNA"/>
</dbReference>
<reference evidence="2" key="1">
    <citation type="journal article" date="2020" name="Stud. Mycol.">
        <title>101 Dothideomycetes genomes: a test case for predicting lifestyles and emergence of pathogens.</title>
        <authorList>
            <person name="Haridas S."/>
            <person name="Albert R."/>
            <person name="Binder M."/>
            <person name="Bloem J."/>
            <person name="Labutti K."/>
            <person name="Salamov A."/>
            <person name="Andreopoulos B."/>
            <person name="Baker S."/>
            <person name="Barry K."/>
            <person name="Bills G."/>
            <person name="Bluhm B."/>
            <person name="Cannon C."/>
            <person name="Castanera R."/>
            <person name="Culley D."/>
            <person name="Daum C."/>
            <person name="Ezra D."/>
            <person name="Gonzalez J."/>
            <person name="Henrissat B."/>
            <person name="Kuo A."/>
            <person name="Liang C."/>
            <person name="Lipzen A."/>
            <person name="Lutzoni F."/>
            <person name="Magnuson J."/>
            <person name="Mondo S."/>
            <person name="Nolan M."/>
            <person name="Ohm R."/>
            <person name="Pangilinan J."/>
            <person name="Park H.-J."/>
            <person name="Ramirez L."/>
            <person name="Alfaro M."/>
            <person name="Sun H."/>
            <person name="Tritt A."/>
            <person name="Yoshinaga Y."/>
            <person name="Zwiers L.-H."/>
            <person name="Turgeon B."/>
            <person name="Goodwin S."/>
            <person name="Spatafora J."/>
            <person name="Crous P."/>
            <person name="Grigoriev I."/>
        </authorList>
    </citation>
    <scope>NUCLEOTIDE SEQUENCE</scope>
    <source>
        <strain evidence="2">CBS 207.26</strain>
    </source>
</reference>
<gene>
    <name evidence="2" type="ORF">K469DRAFT_546636</name>
</gene>
<dbReference type="PANTHER" id="PTHR24148">
    <property type="entry name" value="ANKYRIN REPEAT DOMAIN-CONTAINING PROTEIN 39 HOMOLOG-RELATED"/>
    <property type="match status" value="1"/>
</dbReference>
<feature type="non-terminal residue" evidence="2">
    <location>
        <position position="1"/>
    </location>
</feature>
<name>A0A6A6ETX9_9PEZI</name>
<organism evidence="2 3">
    <name type="scientific">Zopfia rhizophila CBS 207.26</name>
    <dbReference type="NCBI Taxonomy" id="1314779"/>
    <lineage>
        <taxon>Eukaryota</taxon>
        <taxon>Fungi</taxon>
        <taxon>Dikarya</taxon>
        <taxon>Ascomycota</taxon>
        <taxon>Pezizomycotina</taxon>
        <taxon>Dothideomycetes</taxon>
        <taxon>Dothideomycetes incertae sedis</taxon>
        <taxon>Zopfiaceae</taxon>
        <taxon>Zopfia</taxon>
    </lineage>
</organism>
<accession>A0A6A6ETX9</accession>
<feature type="domain" description="WW" evidence="1">
    <location>
        <begin position="56"/>
        <end position="89"/>
    </location>
</feature>
<evidence type="ECO:0000259" key="1">
    <source>
        <dbReference type="PROSITE" id="PS50020"/>
    </source>
</evidence>
<protein>
    <recommendedName>
        <fullName evidence="1">WW domain-containing protein</fullName>
    </recommendedName>
</protein>
<dbReference type="OrthoDB" id="4850726at2759"/>
<proteinExistence type="predicted"/>
<dbReference type="InterPro" id="IPR010730">
    <property type="entry name" value="HET"/>
</dbReference>
<dbReference type="PANTHER" id="PTHR24148:SF64">
    <property type="entry name" value="HETEROKARYON INCOMPATIBILITY DOMAIN-CONTAINING PROTEIN"/>
    <property type="match status" value="1"/>
</dbReference>
<evidence type="ECO:0000313" key="3">
    <source>
        <dbReference type="Proteomes" id="UP000800200"/>
    </source>
</evidence>